<dbReference type="Pfam" id="PF12771">
    <property type="entry name" value="SusD-like_2"/>
    <property type="match status" value="2"/>
</dbReference>
<keyword evidence="1" id="KW-0449">Lipoprotein</keyword>
<proteinExistence type="predicted"/>
<dbReference type="PROSITE" id="PS51257">
    <property type="entry name" value="PROKAR_LIPOPROTEIN"/>
    <property type="match status" value="1"/>
</dbReference>
<dbReference type="RefSeq" id="WP_115832508.1">
    <property type="nucleotide sequence ID" value="NZ_QNUL01000017.1"/>
</dbReference>
<reference evidence="1 2" key="1">
    <citation type="submission" date="2018-07" db="EMBL/GenBank/DDBJ databases">
        <title>Dyadobacter roseus sp. nov., isolated from rose rhizosphere soil.</title>
        <authorList>
            <person name="Chen L."/>
        </authorList>
    </citation>
    <scope>NUCLEOTIDE SEQUENCE [LARGE SCALE GENOMIC DNA]</scope>
    <source>
        <strain evidence="1 2">RS19</strain>
    </source>
</reference>
<sequence length="568" mass="62844">MNILKLIPKYTLVIGLAMMSSCNDRLDEVNINPNGLDLSKANPNLLMPTVMTSAAMEYLKLGYGDVGGVAQHIQHDGWHEGVNSYGWGPQDWTAWYNMLRNNQLMLERATTIDSKFHMGVALTMKAFVFGTITDLWGDAPYTAAITGAKVDGTVTPVYDSQEVIYRGIIEDLKQASAHFATKDNSAYLTNYDVYYAGDASKWQKFANSLLLRYYMRISAKLPDVAKAGIESIYSSGIYIKLPSEDAVMNYLGTTADLSWPGAIQWDAQQTNFRRIKPAQTLVSKLLSNNDPRLTVWIAPVHCQWVADESLTVPLDEFIRKDGVIQTGIVSLTDIQYQTQIKAGAKFTRHYNPKLYTGTGTDAINTGLYVGIPAGMRQPDFYNRNPTTGQVVQNQHVSQLADVYRGSTGGILKARLMSASETSFILAEAAQKGWTAGTAKEHYENGIKNSLTTWGIESKYAAYIAEKNVAFNNSLAQIIDQKWIASWTVGTEAWFDFRRTGLPALVAGNASTENVLPVRFNYGDNELNFNGSNADAAINKLEVTSHSGLRGKNSQWSKPWLVQGTGKPW</sequence>
<keyword evidence="2" id="KW-1185">Reference proteome</keyword>
<dbReference type="Proteomes" id="UP000256373">
    <property type="component" value="Unassembled WGS sequence"/>
</dbReference>
<dbReference type="OrthoDB" id="843771at2"/>
<gene>
    <name evidence="1" type="ORF">DSL64_19015</name>
</gene>
<protein>
    <submittedName>
        <fullName evidence="1">SusD/RagB family nutrient-binding outer membrane lipoprotein</fullName>
    </submittedName>
</protein>
<evidence type="ECO:0000313" key="2">
    <source>
        <dbReference type="Proteomes" id="UP000256373"/>
    </source>
</evidence>
<dbReference type="SUPFAM" id="SSF48452">
    <property type="entry name" value="TPR-like"/>
    <property type="match status" value="1"/>
</dbReference>
<dbReference type="EMBL" id="QNUL01000017">
    <property type="protein sequence ID" value="REA59051.1"/>
    <property type="molecule type" value="Genomic_DNA"/>
</dbReference>
<dbReference type="AlphaFoldDB" id="A0A3D8Y7P7"/>
<dbReference type="Gene3D" id="1.25.40.390">
    <property type="match status" value="2"/>
</dbReference>
<organism evidence="1 2">
    <name type="scientific">Dyadobacter luteus</name>
    <dbReference type="NCBI Taxonomy" id="2259619"/>
    <lineage>
        <taxon>Bacteria</taxon>
        <taxon>Pseudomonadati</taxon>
        <taxon>Bacteroidota</taxon>
        <taxon>Cytophagia</taxon>
        <taxon>Cytophagales</taxon>
        <taxon>Spirosomataceae</taxon>
        <taxon>Dyadobacter</taxon>
    </lineage>
</organism>
<dbReference type="InterPro" id="IPR011990">
    <property type="entry name" value="TPR-like_helical_dom_sf"/>
</dbReference>
<evidence type="ECO:0000313" key="1">
    <source>
        <dbReference type="EMBL" id="REA59051.1"/>
    </source>
</evidence>
<comment type="caution">
    <text evidence="1">The sequence shown here is derived from an EMBL/GenBank/DDBJ whole genome shotgun (WGS) entry which is preliminary data.</text>
</comment>
<name>A0A3D8Y7P7_9BACT</name>
<accession>A0A3D8Y7P7</accession>
<dbReference type="InterPro" id="IPR041662">
    <property type="entry name" value="SusD-like_2"/>
</dbReference>